<name>A0A933SFV0_UNCEI</name>
<reference evidence="1" key="1">
    <citation type="submission" date="2020-07" db="EMBL/GenBank/DDBJ databases">
        <title>Huge and variable diversity of episymbiotic CPR bacteria and DPANN archaea in groundwater ecosystems.</title>
        <authorList>
            <person name="He C.Y."/>
            <person name="Keren R."/>
            <person name="Whittaker M."/>
            <person name="Farag I.F."/>
            <person name="Doudna J."/>
            <person name="Cate J.H.D."/>
            <person name="Banfield J.F."/>
        </authorList>
    </citation>
    <scope>NUCLEOTIDE SEQUENCE</scope>
    <source>
        <strain evidence="1">NC_groundwater_1813_Pr3_B-0.1um_71_17</strain>
    </source>
</reference>
<organism evidence="1 2">
    <name type="scientific">Eiseniibacteriota bacterium</name>
    <dbReference type="NCBI Taxonomy" id="2212470"/>
    <lineage>
        <taxon>Bacteria</taxon>
        <taxon>Candidatus Eiseniibacteriota</taxon>
    </lineage>
</organism>
<dbReference type="Gene3D" id="1.25.40.10">
    <property type="entry name" value="Tetratricopeptide repeat domain"/>
    <property type="match status" value="1"/>
</dbReference>
<evidence type="ECO:0000313" key="1">
    <source>
        <dbReference type="EMBL" id="MBI5170556.1"/>
    </source>
</evidence>
<evidence type="ECO:0008006" key="3">
    <source>
        <dbReference type="Google" id="ProtNLM"/>
    </source>
</evidence>
<proteinExistence type="predicted"/>
<dbReference type="InterPro" id="IPR011990">
    <property type="entry name" value="TPR-like_helical_dom_sf"/>
</dbReference>
<dbReference type="Proteomes" id="UP000696931">
    <property type="component" value="Unassembled WGS sequence"/>
</dbReference>
<gene>
    <name evidence="1" type="ORF">HZA61_13795</name>
</gene>
<accession>A0A933SFV0</accession>
<dbReference type="SUPFAM" id="SSF48452">
    <property type="entry name" value="TPR-like"/>
    <property type="match status" value="1"/>
</dbReference>
<protein>
    <recommendedName>
        <fullName evidence="3">Tetratricopeptide repeat protein</fullName>
    </recommendedName>
</protein>
<dbReference type="EMBL" id="JACRIW010000097">
    <property type="protein sequence ID" value="MBI5170556.1"/>
    <property type="molecule type" value="Genomic_DNA"/>
</dbReference>
<dbReference type="AlphaFoldDB" id="A0A933SFV0"/>
<evidence type="ECO:0000313" key="2">
    <source>
        <dbReference type="Proteomes" id="UP000696931"/>
    </source>
</evidence>
<comment type="caution">
    <text evidence="1">The sequence shown here is derived from an EMBL/GenBank/DDBJ whole genome shotgun (WGS) entry which is preliminary data.</text>
</comment>
<sequence>MSYTIEDFISARQHRAELEGQRNEVLERMHAGSADANVRATLSQLEEALSNADELIGEIASSPEGLEESSDCLVWGMEALIEDDTARALEHLDLALALDLANFRKTGECAFFVQNTGATLGKICAREGLRDKAVWSFEAVLEAAGHDETSGMLAMAAESAVRLSLIESELGHSERARDLLELAISRGRDSDDSKTRGMAAWAAAQLGDWLRDNAQPARARAAYLDALVLAEGGEGLEGVLAGAQAGISLVSGQTGPLPAAEAAAIAHRSVALAQTGAEGGHPYARQVLCFSLVNQANVLVDADEHDEAADALQKAFELSSGLPKEAVIRRLISMSVSRFPDGWFGDDEDPDDDDE</sequence>